<dbReference type="EMBL" id="CP045997">
    <property type="protein sequence ID" value="QHW00406.1"/>
    <property type="molecule type" value="Genomic_DNA"/>
</dbReference>
<dbReference type="Gene3D" id="3.40.190.290">
    <property type="match status" value="1"/>
</dbReference>
<gene>
    <name evidence="6" type="ORF">GJR95_37665</name>
</gene>
<evidence type="ECO:0000259" key="5">
    <source>
        <dbReference type="PROSITE" id="PS50931"/>
    </source>
</evidence>
<dbReference type="Pfam" id="PF00126">
    <property type="entry name" value="HTH_1"/>
    <property type="match status" value="1"/>
</dbReference>
<evidence type="ECO:0000256" key="4">
    <source>
        <dbReference type="ARBA" id="ARBA00023163"/>
    </source>
</evidence>
<accession>A0A6P1W5W0</accession>
<dbReference type="InterPro" id="IPR036388">
    <property type="entry name" value="WH-like_DNA-bd_sf"/>
</dbReference>
<sequence>MDLRQLTYFVGVAETLHFGHAARQLFVSQSALSQQIKLLESELGVDLFDRIKRTKWHQVELTQAGALFLVDAKNILHLSEQAIQNVRQVETKQSAVTLGVFKLILPERIVGMLDLFATHFPALSVKLVELPNTTQVQEWVATDRLDLGMTVLPLVHEGLTATTYAEINYTILMNRSHPLSTQTGIRLEQLQGQKWIDVGREAGVFFGQAEEICRQANVNRASSIVQHVPSFELLKSMVRMGKGIAFIPASLDLQQEPNLLSMPILNNDGTPFRKIVIQHVLIHKTEPLTPLVQALVRLVKVHMAVTYTP</sequence>
<evidence type="ECO:0000313" key="6">
    <source>
        <dbReference type="EMBL" id="QHW00406.1"/>
    </source>
</evidence>
<reference evidence="6 7" key="1">
    <citation type="submission" date="2019-11" db="EMBL/GenBank/DDBJ databases">
        <title>Spirosoma endbachense sp. nov., isolated from a natural salt meadow.</title>
        <authorList>
            <person name="Rojas J."/>
            <person name="Ambika Manirajan B."/>
            <person name="Ratering S."/>
            <person name="Suarez C."/>
            <person name="Geissler-Plaum R."/>
            <person name="Schnell S."/>
        </authorList>
    </citation>
    <scope>NUCLEOTIDE SEQUENCE [LARGE SCALE GENOMIC DNA]</scope>
    <source>
        <strain evidence="6 7">I-24</strain>
    </source>
</reference>
<keyword evidence="4" id="KW-0804">Transcription</keyword>
<dbReference type="InterPro" id="IPR005119">
    <property type="entry name" value="LysR_subst-bd"/>
</dbReference>
<dbReference type="AlphaFoldDB" id="A0A6P1W5W0"/>
<dbReference type="PRINTS" id="PR00039">
    <property type="entry name" value="HTHLYSR"/>
</dbReference>
<proteinExistence type="inferred from homology"/>
<dbReference type="Proteomes" id="UP000464577">
    <property type="component" value="Chromosome"/>
</dbReference>
<dbReference type="Pfam" id="PF03466">
    <property type="entry name" value="LysR_substrate"/>
    <property type="match status" value="1"/>
</dbReference>
<evidence type="ECO:0000256" key="3">
    <source>
        <dbReference type="ARBA" id="ARBA00023125"/>
    </source>
</evidence>
<dbReference type="PANTHER" id="PTHR30346:SF0">
    <property type="entry name" value="HCA OPERON TRANSCRIPTIONAL ACTIVATOR HCAR"/>
    <property type="match status" value="1"/>
</dbReference>
<dbReference type="GO" id="GO:0003677">
    <property type="term" value="F:DNA binding"/>
    <property type="evidence" value="ECO:0007669"/>
    <property type="project" value="UniProtKB-KW"/>
</dbReference>
<dbReference type="RefSeq" id="WP_162390797.1">
    <property type="nucleotide sequence ID" value="NZ_CP045997.1"/>
</dbReference>
<dbReference type="PANTHER" id="PTHR30346">
    <property type="entry name" value="TRANSCRIPTIONAL DUAL REGULATOR HCAR-RELATED"/>
    <property type="match status" value="1"/>
</dbReference>
<keyword evidence="7" id="KW-1185">Reference proteome</keyword>
<dbReference type="GO" id="GO:0003700">
    <property type="term" value="F:DNA-binding transcription factor activity"/>
    <property type="evidence" value="ECO:0007669"/>
    <property type="project" value="InterPro"/>
</dbReference>
<protein>
    <submittedName>
        <fullName evidence="6">LysR family transcriptional regulator</fullName>
    </submittedName>
</protein>
<evidence type="ECO:0000313" key="7">
    <source>
        <dbReference type="Proteomes" id="UP000464577"/>
    </source>
</evidence>
<dbReference type="SUPFAM" id="SSF53850">
    <property type="entry name" value="Periplasmic binding protein-like II"/>
    <property type="match status" value="1"/>
</dbReference>
<keyword evidence="2" id="KW-0805">Transcription regulation</keyword>
<dbReference type="KEGG" id="senf:GJR95_37665"/>
<evidence type="ECO:0000256" key="1">
    <source>
        <dbReference type="ARBA" id="ARBA00009437"/>
    </source>
</evidence>
<dbReference type="InterPro" id="IPR000847">
    <property type="entry name" value="LysR_HTH_N"/>
</dbReference>
<dbReference type="FunFam" id="1.10.10.10:FF:000001">
    <property type="entry name" value="LysR family transcriptional regulator"/>
    <property type="match status" value="1"/>
</dbReference>
<dbReference type="SUPFAM" id="SSF46785">
    <property type="entry name" value="Winged helix' DNA-binding domain"/>
    <property type="match status" value="1"/>
</dbReference>
<dbReference type="Gene3D" id="1.10.10.10">
    <property type="entry name" value="Winged helix-like DNA-binding domain superfamily/Winged helix DNA-binding domain"/>
    <property type="match status" value="1"/>
</dbReference>
<name>A0A6P1W5W0_9BACT</name>
<dbReference type="CDD" id="cd05466">
    <property type="entry name" value="PBP2_LTTR_substrate"/>
    <property type="match status" value="1"/>
</dbReference>
<feature type="domain" description="HTH lysR-type" evidence="5">
    <location>
        <begin position="1"/>
        <end position="62"/>
    </location>
</feature>
<organism evidence="6 7">
    <name type="scientific">Spirosoma endbachense</name>
    <dbReference type="NCBI Taxonomy" id="2666025"/>
    <lineage>
        <taxon>Bacteria</taxon>
        <taxon>Pseudomonadati</taxon>
        <taxon>Bacteroidota</taxon>
        <taxon>Cytophagia</taxon>
        <taxon>Cytophagales</taxon>
        <taxon>Cytophagaceae</taxon>
        <taxon>Spirosoma</taxon>
    </lineage>
</organism>
<dbReference type="InterPro" id="IPR036390">
    <property type="entry name" value="WH_DNA-bd_sf"/>
</dbReference>
<keyword evidence="3" id="KW-0238">DNA-binding</keyword>
<evidence type="ECO:0000256" key="2">
    <source>
        <dbReference type="ARBA" id="ARBA00023015"/>
    </source>
</evidence>
<dbReference type="PROSITE" id="PS50931">
    <property type="entry name" value="HTH_LYSR"/>
    <property type="match status" value="1"/>
</dbReference>
<dbReference type="GO" id="GO:0032993">
    <property type="term" value="C:protein-DNA complex"/>
    <property type="evidence" value="ECO:0007669"/>
    <property type="project" value="TreeGrafter"/>
</dbReference>
<comment type="similarity">
    <text evidence="1">Belongs to the LysR transcriptional regulatory family.</text>
</comment>